<accession>A0A1J0AFS1</accession>
<keyword evidence="5 11" id="KW-0067">ATP-binding</keyword>
<dbReference type="InterPro" id="IPR008984">
    <property type="entry name" value="SMAD_FHA_dom_sf"/>
</dbReference>
<evidence type="ECO:0000256" key="3">
    <source>
        <dbReference type="ARBA" id="ARBA00022692"/>
    </source>
</evidence>
<keyword evidence="3 8" id="KW-0812">Transmembrane</keyword>
<dbReference type="KEGG" id="glt:GlitD10_2452"/>
<proteinExistence type="predicted"/>
<name>A0A1J0AFS1_9CYAN</name>
<evidence type="ECO:0000256" key="4">
    <source>
        <dbReference type="ARBA" id="ARBA00022741"/>
    </source>
</evidence>
<dbReference type="Pfam" id="PF01061">
    <property type="entry name" value="ABC2_membrane"/>
    <property type="match status" value="1"/>
</dbReference>
<keyword evidence="4" id="KW-0547">Nucleotide-binding</keyword>
<dbReference type="Gene3D" id="2.60.200.20">
    <property type="match status" value="2"/>
</dbReference>
<dbReference type="PROSITE" id="PS50006">
    <property type="entry name" value="FHA_DOMAIN"/>
    <property type="match status" value="2"/>
</dbReference>
<feature type="transmembrane region" description="Helical" evidence="8">
    <location>
        <begin position="643"/>
        <end position="666"/>
    </location>
</feature>
<dbReference type="GO" id="GO:0140359">
    <property type="term" value="F:ABC-type transporter activity"/>
    <property type="evidence" value="ECO:0007669"/>
    <property type="project" value="InterPro"/>
</dbReference>
<evidence type="ECO:0000259" key="9">
    <source>
        <dbReference type="PROSITE" id="PS50006"/>
    </source>
</evidence>
<keyword evidence="12" id="KW-1185">Reference proteome</keyword>
<evidence type="ECO:0000256" key="7">
    <source>
        <dbReference type="ARBA" id="ARBA00023136"/>
    </source>
</evidence>
<feature type="domain" description="ABC transporter" evidence="10">
    <location>
        <begin position="238"/>
        <end position="472"/>
    </location>
</feature>
<dbReference type="Pfam" id="PF00498">
    <property type="entry name" value="FHA"/>
    <property type="match status" value="2"/>
</dbReference>
<dbReference type="InterPro" id="IPR013525">
    <property type="entry name" value="ABC2_TM"/>
</dbReference>
<evidence type="ECO:0000313" key="11">
    <source>
        <dbReference type="EMBL" id="APB34788.1"/>
    </source>
</evidence>
<dbReference type="SMART" id="SM00240">
    <property type="entry name" value="FHA"/>
    <property type="match status" value="2"/>
</dbReference>
<evidence type="ECO:0000256" key="8">
    <source>
        <dbReference type="SAM" id="Phobius"/>
    </source>
</evidence>
<feature type="transmembrane region" description="Helical" evidence="8">
    <location>
        <begin position="713"/>
        <end position="731"/>
    </location>
</feature>
<dbReference type="SUPFAM" id="SSF52540">
    <property type="entry name" value="P-loop containing nucleoside triphosphate hydrolases"/>
    <property type="match status" value="1"/>
</dbReference>
<dbReference type="SMART" id="SM00382">
    <property type="entry name" value="AAA"/>
    <property type="match status" value="1"/>
</dbReference>
<dbReference type="GO" id="GO:0005524">
    <property type="term" value="F:ATP binding"/>
    <property type="evidence" value="ECO:0007669"/>
    <property type="project" value="UniProtKB-KW"/>
</dbReference>
<dbReference type="GO" id="GO:0016020">
    <property type="term" value="C:membrane"/>
    <property type="evidence" value="ECO:0007669"/>
    <property type="project" value="UniProtKB-SubCell"/>
</dbReference>
<evidence type="ECO:0000256" key="2">
    <source>
        <dbReference type="ARBA" id="ARBA00022448"/>
    </source>
</evidence>
<dbReference type="InterPro" id="IPR050352">
    <property type="entry name" value="ABCG_transporters"/>
</dbReference>
<dbReference type="InterPro" id="IPR017871">
    <property type="entry name" value="ABC_transporter-like_CS"/>
</dbReference>
<comment type="subcellular location">
    <subcellularLocation>
        <location evidence="1">Membrane</location>
        <topology evidence="1">Multi-pass membrane protein</topology>
    </subcellularLocation>
</comment>
<dbReference type="PANTHER" id="PTHR48041:SF139">
    <property type="entry name" value="PROTEIN SCARLET"/>
    <property type="match status" value="1"/>
</dbReference>
<dbReference type="FunFam" id="3.40.50.300:FF:000474">
    <property type="entry name" value="Putative ABC transporter ATP-binding subunit"/>
    <property type="match status" value="1"/>
</dbReference>
<reference evidence="11 12" key="1">
    <citation type="submission" date="2016-10" db="EMBL/GenBank/DDBJ databases">
        <title>Description of Gloeomargarita lithophora gen. nov., sp. nov., a thylakoid-bearing basal-branching cyanobacterium with intracellular carbonates, and proposal for Gloeomargaritales ord. nov.</title>
        <authorList>
            <person name="Moreira D."/>
            <person name="Tavera R."/>
            <person name="Benzerara K."/>
            <person name="Skouri-Panet F."/>
            <person name="Couradeau E."/>
            <person name="Gerard E."/>
            <person name="Loussert C."/>
            <person name="Novelo E."/>
            <person name="Zivanovic Y."/>
            <person name="Lopez-Garcia P."/>
        </authorList>
    </citation>
    <scope>NUCLEOTIDE SEQUENCE [LARGE SCALE GENOMIC DNA]</scope>
    <source>
        <strain evidence="11 12">D10</strain>
    </source>
</reference>
<dbReference type="Proteomes" id="UP000180235">
    <property type="component" value="Chromosome"/>
</dbReference>
<dbReference type="PANTHER" id="PTHR48041">
    <property type="entry name" value="ABC TRANSPORTER G FAMILY MEMBER 28"/>
    <property type="match status" value="1"/>
</dbReference>
<evidence type="ECO:0000313" key="12">
    <source>
        <dbReference type="Proteomes" id="UP000180235"/>
    </source>
</evidence>
<feature type="domain" description="FHA" evidence="9">
    <location>
        <begin position="34"/>
        <end position="83"/>
    </location>
</feature>
<organism evidence="11 12">
    <name type="scientific">Gloeomargarita lithophora Alchichica-D10</name>
    <dbReference type="NCBI Taxonomy" id="1188229"/>
    <lineage>
        <taxon>Bacteria</taxon>
        <taxon>Bacillati</taxon>
        <taxon>Cyanobacteriota</taxon>
        <taxon>Cyanophyceae</taxon>
        <taxon>Gloeomargaritales</taxon>
        <taxon>Gloeomargaritaceae</taxon>
        <taxon>Gloeomargarita</taxon>
    </lineage>
</organism>
<keyword evidence="6 8" id="KW-1133">Transmembrane helix</keyword>
<feature type="domain" description="FHA" evidence="9">
    <location>
        <begin position="151"/>
        <end position="200"/>
    </location>
</feature>
<feature type="transmembrane region" description="Helical" evidence="8">
    <location>
        <begin position="686"/>
        <end position="706"/>
    </location>
</feature>
<sequence length="928" mass="102404">MSSPPDSLAQTGLSFLVITTPEGSRKVPLTAETLLLGRHPTCDIVIEETVVSGRHARLERRLEGYEIIDLHSSNGLVYDGQRVQQHNLCNGDVLNIGNRVTLGYQVVIPDQPATRQNGQGDSGKTILLGDDPLPLASTQPAILDLRGRQALTIGRDPQNELVIDHPTVSRCHSRVERKDGSFVITDLGSTNGTFVNGKQIAAPFILRTGDTIRIGSHLLVLNIDETLVQTNEVGNLRLDALNLTKLVKSGAKVLNGVSVSIMPREFVAVLGPSGSGKSTLLDALNGLRPATGGTVMVNGVDLYRNFNAYHSEIGYVPQKNIIHEELTVAQSLDFAAQLRMPADTRPQERQQRITEVLAELGLTQRRDVPVKNLSGGQQRRVCIGVELLTKPSLFFLDEATSGLDPGTETDMMELLRQLADQGRTILLITHATQNVALCDLVIYMAEGGRVAYFGPPEELVPYFLENFAECLAPFQIRDITGIYRALDREKNPQAPTAMQLQETYLASPQYRQYVLERQQSLQEMVKPKTSGLRPKIPQKRVMNRGISPWRQFLILLRRNIAILQQDVGSFGLILLTPVLLGMLDFIAWDRNIFNTDTGNAAQGMTMLFVSALIAVLIGELTTMRDLVKEVEVYRRERMVGLQLIPYIASKVSLALIFAAYQGAVFLLVKKLAVDIPGGWDVVGQMYFTFALATFGGMVMGLLVSALAPNQNMAPLLSILLLVPMIIFSGGIQPVSGMGGGAKLLSQVSVIRWPYEALVSLSGMGRDLIQDPCWQKDGEARKALTTAELQTCQCLGANVFRQCEFPGIRSRYNSAVDELEPVKPTKPADPGDVPDDPAAFATFRDTLRAYQDQMKTYQDQITAWQDKFTDWQQRRSRSINEAEGLLDTFRKDHGSLFAANVVASWRHLGLLILGMLIAVPFLQKRRDMV</sequence>
<keyword evidence="7 8" id="KW-0472">Membrane</keyword>
<dbReference type="InterPro" id="IPR027417">
    <property type="entry name" value="P-loop_NTPase"/>
</dbReference>
<feature type="transmembrane region" description="Helical" evidence="8">
    <location>
        <begin position="903"/>
        <end position="921"/>
    </location>
</feature>
<evidence type="ECO:0000256" key="6">
    <source>
        <dbReference type="ARBA" id="ARBA00022989"/>
    </source>
</evidence>
<feature type="transmembrane region" description="Helical" evidence="8">
    <location>
        <begin position="600"/>
        <end position="622"/>
    </location>
</feature>
<evidence type="ECO:0000256" key="5">
    <source>
        <dbReference type="ARBA" id="ARBA00022840"/>
    </source>
</evidence>
<dbReference type="Pfam" id="PF00005">
    <property type="entry name" value="ABC_tran"/>
    <property type="match status" value="1"/>
</dbReference>
<dbReference type="GO" id="GO:0016887">
    <property type="term" value="F:ATP hydrolysis activity"/>
    <property type="evidence" value="ECO:0007669"/>
    <property type="project" value="InterPro"/>
</dbReference>
<dbReference type="AlphaFoldDB" id="A0A1J0AFS1"/>
<dbReference type="PROSITE" id="PS50893">
    <property type="entry name" value="ABC_TRANSPORTER_2"/>
    <property type="match status" value="1"/>
</dbReference>
<dbReference type="CDD" id="cd00060">
    <property type="entry name" value="FHA"/>
    <property type="match status" value="2"/>
</dbReference>
<dbReference type="InterPro" id="IPR003593">
    <property type="entry name" value="AAA+_ATPase"/>
</dbReference>
<gene>
    <name evidence="11" type="ORF">GlitD10_2452</name>
</gene>
<keyword evidence="2" id="KW-0813">Transport</keyword>
<evidence type="ECO:0000259" key="10">
    <source>
        <dbReference type="PROSITE" id="PS50893"/>
    </source>
</evidence>
<dbReference type="InterPro" id="IPR003439">
    <property type="entry name" value="ABC_transporter-like_ATP-bd"/>
</dbReference>
<dbReference type="SUPFAM" id="SSF49879">
    <property type="entry name" value="SMAD/FHA domain"/>
    <property type="match status" value="2"/>
</dbReference>
<dbReference type="EMBL" id="CP017675">
    <property type="protein sequence ID" value="APB34788.1"/>
    <property type="molecule type" value="Genomic_DNA"/>
</dbReference>
<protein>
    <submittedName>
        <fullName evidence="11">ABC transporter ATP-binding protein</fullName>
    </submittedName>
</protein>
<dbReference type="PROSITE" id="PS00211">
    <property type="entry name" value="ABC_TRANSPORTER_1"/>
    <property type="match status" value="1"/>
</dbReference>
<dbReference type="Gene3D" id="3.40.50.300">
    <property type="entry name" value="P-loop containing nucleotide triphosphate hydrolases"/>
    <property type="match status" value="1"/>
</dbReference>
<dbReference type="InterPro" id="IPR000253">
    <property type="entry name" value="FHA_dom"/>
</dbReference>
<evidence type="ECO:0000256" key="1">
    <source>
        <dbReference type="ARBA" id="ARBA00004141"/>
    </source>
</evidence>
<dbReference type="RefSeq" id="WP_084111992.1">
    <property type="nucleotide sequence ID" value="NZ_CP017675.1"/>
</dbReference>
<dbReference type="STRING" id="1188229.GlitD10_2452"/>